<protein>
    <recommendedName>
        <fullName evidence="3">Ribbon-helix-helix protein CopG domain-containing protein</fullName>
    </recommendedName>
</protein>
<dbReference type="InterPro" id="IPR053842">
    <property type="entry name" value="NikA-like"/>
</dbReference>
<dbReference type="EMBL" id="CP121196">
    <property type="protein sequence ID" value="XBH15755.1"/>
    <property type="molecule type" value="Genomic_DNA"/>
</dbReference>
<reference evidence="2" key="1">
    <citation type="submission" date="2023-03" db="EMBL/GenBank/DDBJ databases">
        <title>Edaphobacter sp.</title>
        <authorList>
            <person name="Huber K.J."/>
            <person name="Papendorf J."/>
            <person name="Pilke C."/>
            <person name="Bunk B."/>
            <person name="Sproeer C."/>
            <person name="Pester M."/>
        </authorList>
    </citation>
    <scope>NUCLEOTIDE SEQUENCE</scope>
    <source>
        <strain evidence="2">DSM 110680</strain>
    </source>
</reference>
<evidence type="ECO:0008006" key="3">
    <source>
        <dbReference type="Google" id="ProtNLM"/>
    </source>
</evidence>
<dbReference type="RefSeq" id="WP_348260986.1">
    <property type="nucleotide sequence ID" value="NZ_CP121196.1"/>
</dbReference>
<organism evidence="2">
    <name type="scientific">Telmatobacter sp. DSM 110680</name>
    <dbReference type="NCBI Taxonomy" id="3036704"/>
    <lineage>
        <taxon>Bacteria</taxon>
        <taxon>Pseudomonadati</taxon>
        <taxon>Acidobacteriota</taxon>
        <taxon>Terriglobia</taxon>
        <taxon>Terriglobales</taxon>
        <taxon>Acidobacteriaceae</taxon>
        <taxon>Telmatobacter</taxon>
    </lineage>
</organism>
<feature type="region of interest" description="Disordered" evidence="1">
    <location>
        <begin position="1"/>
        <end position="26"/>
    </location>
</feature>
<gene>
    <name evidence="2" type="ORF">P8935_14365</name>
</gene>
<accession>A0AAU7DF94</accession>
<feature type="region of interest" description="Disordered" evidence="1">
    <location>
        <begin position="41"/>
        <end position="66"/>
    </location>
</feature>
<proteinExistence type="predicted"/>
<name>A0AAU7DF94_9BACT</name>
<evidence type="ECO:0000313" key="2">
    <source>
        <dbReference type="EMBL" id="XBH15755.1"/>
    </source>
</evidence>
<evidence type="ECO:0000256" key="1">
    <source>
        <dbReference type="SAM" id="MobiDB-lite"/>
    </source>
</evidence>
<feature type="compositionally biased region" description="Basic and acidic residues" evidence="1">
    <location>
        <begin position="10"/>
        <end position="22"/>
    </location>
</feature>
<sequence>MNTFATTTEQAKKPSSSDENKPGFRTKTISMRLTPGELAEVESAAQRAGKQPSEWLRETSLTAARERPSDPIELLLAEVWAVRHTLLSLFHAGAQATAEGKPLLPESVLKIRESADRKKLEQARRMLADFFGQRTEGGHQER</sequence>
<dbReference type="Pfam" id="PF21983">
    <property type="entry name" value="NikA-like"/>
    <property type="match status" value="1"/>
</dbReference>
<dbReference type="AlphaFoldDB" id="A0AAU7DF94"/>